<dbReference type="InterPro" id="IPR053159">
    <property type="entry name" value="Hybrid_Histidine_Kinase"/>
</dbReference>
<keyword evidence="1" id="KW-1133">Transmembrane helix</keyword>
<dbReference type="InterPro" id="IPR041664">
    <property type="entry name" value="AAA_16"/>
</dbReference>
<feature type="transmembrane region" description="Helical" evidence="1">
    <location>
        <begin position="885"/>
        <end position="906"/>
    </location>
</feature>
<protein>
    <recommendedName>
        <fullName evidence="2">AAA+ ATPase domain-containing protein</fullName>
    </recommendedName>
</protein>
<keyword evidence="4" id="KW-1185">Reference proteome</keyword>
<keyword evidence="1" id="KW-0472">Membrane</keyword>
<dbReference type="AlphaFoldDB" id="A0A9N8ED21"/>
<dbReference type="InterPro" id="IPR011990">
    <property type="entry name" value="TPR-like_helical_dom_sf"/>
</dbReference>
<evidence type="ECO:0000313" key="4">
    <source>
        <dbReference type="Proteomes" id="UP001153069"/>
    </source>
</evidence>
<reference evidence="3" key="1">
    <citation type="submission" date="2020-06" db="EMBL/GenBank/DDBJ databases">
        <authorList>
            <consortium name="Plant Systems Biology data submission"/>
        </authorList>
    </citation>
    <scope>NUCLEOTIDE SEQUENCE</scope>
    <source>
        <strain evidence="3">D6</strain>
    </source>
</reference>
<name>A0A9N8ED21_9STRA</name>
<dbReference type="InterPro" id="IPR027417">
    <property type="entry name" value="P-loop_NTPase"/>
</dbReference>
<dbReference type="PANTHER" id="PTHR43642:SF1">
    <property type="entry name" value="HYBRID SIGNAL TRANSDUCTION HISTIDINE KINASE G"/>
    <property type="match status" value="1"/>
</dbReference>
<keyword evidence="1" id="KW-0812">Transmembrane</keyword>
<dbReference type="EMBL" id="CAICTM010000820">
    <property type="protein sequence ID" value="CAB9517006.1"/>
    <property type="molecule type" value="Genomic_DNA"/>
</dbReference>
<dbReference type="SUPFAM" id="SSF52540">
    <property type="entry name" value="P-loop containing nucleoside triphosphate hydrolases"/>
    <property type="match status" value="1"/>
</dbReference>
<proteinExistence type="predicted"/>
<evidence type="ECO:0000313" key="3">
    <source>
        <dbReference type="EMBL" id="CAB9517006.1"/>
    </source>
</evidence>
<dbReference type="PANTHER" id="PTHR43642">
    <property type="entry name" value="HYBRID SIGNAL TRANSDUCTION HISTIDINE KINASE G"/>
    <property type="match status" value="1"/>
</dbReference>
<dbReference type="Proteomes" id="UP001153069">
    <property type="component" value="Unassembled WGS sequence"/>
</dbReference>
<dbReference type="InterPro" id="IPR003593">
    <property type="entry name" value="AAA+_ATPase"/>
</dbReference>
<organism evidence="3 4">
    <name type="scientific">Seminavis robusta</name>
    <dbReference type="NCBI Taxonomy" id="568900"/>
    <lineage>
        <taxon>Eukaryota</taxon>
        <taxon>Sar</taxon>
        <taxon>Stramenopiles</taxon>
        <taxon>Ochrophyta</taxon>
        <taxon>Bacillariophyta</taxon>
        <taxon>Bacillariophyceae</taxon>
        <taxon>Bacillariophycidae</taxon>
        <taxon>Naviculales</taxon>
        <taxon>Naviculaceae</taxon>
        <taxon>Seminavis</taxon>
    </lineage>
</organism>
<evidence type="ECO:0000259" key="2">
    <source>
        <dbReference type="SMART" id="SM00382"/>
    </source>
</evidence>
<accession>A0A9N8ED21</accession>
<dbReference type="Pfam" id="PF13191">
    <property type="entry name" value="AAA_16"/>
    <property type="match status" value="1"/>
</dbReference>
<dbReference type="Gene3D" id="1.25.40.10">
    <property type="entry name" value="Tetratricopeptide repeat domain"/>
    <property type="match status" value="1"/>
</dbReference>
<gene>
    <name evidence="3" type="ORF">SEMRO_821_G207400.1</name>
</gene>
<sequence length="1033" mass="114871">MDSISPPEPTKIDYDAAKLYDREPQLRELQDAYSRCRQPSAKSELVLITGASGTGKSALARSLAPKIEEEEGFFLSGKFDEQIHKPHGPFLAAAEEFLTQMAYRDSQVAKAIKESITEGVGSEVFILVKAIPGLGQFLNTKEEQPEPLSDAETLDESVASGIDLDSSSSHSFKVGMSTPNPARFVAAFCLFLRAIASQKPVVLLLDDVQWIDESSLDILTALVTCSHGQTAQQNLLVVGTCRGNEVGKHDVLSIRLREIDDNETATITDIQVHSLTQSAVACLLADVLGLYYSEVLPLAEIVTGHTGGNALFVKLCLQGLVDDGVLYQELGKWKWDEAALVLALPTSSAILIVPLLAKKLRQLPADVGVLVKTIACLGSTFSEFILFHAGTLVSSQVLLALGVAADKGFVVYDVNTGMGCCTHDKFREAALSLIPSDDERDQFHLKIGRNLRRQLSTEKVKEHIILIADQLKHGLNHLSDPEEMDDFARVFLRASREAAKKSAFLAASEYIDCGLHVLSNRHWRDQYNLSLDLYSTGAELAYCIGEHEKVDALAIAVSQNARFTRDKNRALVTQLMSHASSGQPEKGLDLCWTTLKDLKEPVPRQPGLMSVLLEITLVKQAIGSKTEEDILALPELQDARIIAAMKVLYVMNNILENCKSEESAMLPVLRLVRLSFKHGLSPLAALGFHLYGLYLVKLGQLDDAYRFGRLAMRILEKFPSKQLEGQIIFLFYLIIQASKSSFRSILEPMVKAGDLAMETGFMEHGMAGTIFSSCFRMFLGDSIPCCMSMLAKYEGLCGTYRQRKLWFVASCSLQICQNLTGGARNPLSLTGDWLIEEEAIQQLQGNLEHVLIILLHCKYMMLVTMNENLSAETLHKKHAAHFQGFILPFFTVYHIFFRGLALTALARTCTGWNRRKKLAEAKRLRSKMKKWLEHCPDNITNKLHLMDAELEFCQGRFSAALLKYEQAIAYARKENFISDQAISCEKAGRMLRHAGRLSEAADYFQQARQLYQSWGAQLKVDHIEVELVKTIRE</sequence>
<dbReference type="SMART" id="SM00382">
    <property type="entry name" value="AAA"/>
    <property type="match status" value="1"/>
</dbReference>
<dbReference type="OrthoDB" id="60033at2759"/>
<comment type="caution">
    <text evidence="3">The sequence shown here is derived from an EMBL/GenBank/DDBJ whole genome shotgun (WGS) entry which is preliminary data.</text>
</comment>
<feature type="domain" description="AAA+ ATPase" evidence="2">
    <location>
        <begin position="42"/>
        <end position="266"/>
    </location>
</feature>
<evidence type="ECO:0000256" key="1">
    <source>
        <dbReference type="SAM" id="Phobius"/>
    </source>
</evidence>
<dbReference type="Gene3D" id="3.40.50.300">
    <property type="entry name" value="P-loop containing nucleotide triphosphate hydrolases"/>
    <property type="match status" value="1"/>
</dbReference>
<dbReference type="SUPFAM" id="SSF48452">
    <property type="entry name" value="TPR-like"/>
    <property type="match status" value="1"/>
</dbReference>